<dbReference type="InterPro" id="IPR013088">
    <property type="entry name" value="Znf_NHR/GATA"/>
</dbReference>
<dbReference type="GO" id="GO:0043565">
    <property type="term" value="F:sequence-specific DNA binding"/>
    <property type="evidence" value="ECO:0007669"/>
    <property type="project" value="InterPro"/>
</dbReference>
<proteinExistence type="predicted"/>
<feature type="compositionally biased region" description="Polar residues" evidence="2">
    <location>
        <begin position="459"/>
        <end position="468"/>
    </location>
</feature>
<dbReference type="Proteomes" id="UP000683000">
    <property type="component" value="Unassembled WGS sequence"/>
</dbReference>
<dbReference type="Pfam" id="PF00320">
    <property type="entry name" value="GATA"/>
    <property type="match status" value="1"/>
</dbReference>
<evidence type="ECO:0000259" key="3">
    <source>
        <dbReference type="PROSITE" id="PS50114"/>
    </source>
</evidence>
<sequence length="468" mass="51960">MSAATAQSGSSGGCAARSFPHSPGPMFSHPDHQTAVPHSESSQKRKEDRRSSQLSVLRYSPPRGPSASAADHRLLDNDTRSLETAPSPNLRLPDPFDQRGFSTSFSIDKSHHSLNTSSLGLSLPPLPTNQAPSHSQPHMPHRVESMPLPSSHRRDYDYYDHSYRRPSPPPIATLSHSPSLSVSSLDRSSVSSPAPRRSPTDRPVDSHSGYSDPYYSQDQVNRSRPYPHDPVRDSGRSSHSYTYSSRPHPEHRYSHESHPYHVSPAYNSPPLSHASAGTRDSPSLSYPLPGQNHYTIGYTDDAATKLSDRVRRRCFNCCTTDTSTWRRSNLSPGKVLCNKCGLFERTHGRSRPDQFPHRRGPLATPMTRPRTPPQSTQLPPISTHVTPLAPYHYSHPSIAPLTSIPDARKSQHPNQLPEIQSWLDAPAARTAYSSDRGHDHILPLRQRSPPRLQHHVDMRSSNVHGAVA</sequence>
<dbReference type="GO" id="GO:0006355">
    <property type="term" value="P:regulation of DNA-templated transcription"/>
    <property type="evidence" value="ECO:0007669"/>
    <property type="project" value="InterPro"/>
</dbReference>
<dbReference type="SMART" id="SM00401">
    <property type="entry name" value="ZnF_GATA"/>
    <property type="match status" value="1"/>
</dbReference>
<dbReference type="SUPFAM" id="SSF57716">
    <property type="entry name" value="Glucocorticoid receptor-like (DNA-binding domain)"/>
    <property type="match status" value="1"/>
</dbReference>
<feature type="compositionally biased region" description="Low complexity" evidence="2">
    <location>
        <begin position="1"/>
        <end position="18"/>
    </location>
</feature>
<comment type="caution">
    <text evidence="4">The sequence shown here is derived from an EMBL/GenBank/DDBJ whole genome shotgun (WGS) entry which is preliminary data.</text>
</comment>
<feature type="compositionally biased region" description="Low complexity" evidence="2">
    <location>
        <begin position="237"/>
        <end position="246"/>
    </location>
</feature>
<organism evidence="4 5">
    <name type="scientific">Boletus reticuloceps</name>
    <dbReference type="NCBI Taxonomy" id="495285"/>
    <lineage>
        <taxon>Eukaryota</taxon>
        <taxon>Fungi</taxon>
        <taxon>Dikarya</taxon>
        <taxon>Basidiomycota</taxon>
        <taxon>Agaricomycotina</taxon>
        <taxon>Agaricomycetes</taxon>
        <taxon>Agaricomycetidae</taxon>
        <taxon>Boletales</taxon>
        <taxon>Boletineae</taxon>
        <taxon>Boletaceae</taxon>
        <taxon>Boletoideae</taxon>
        <taxon>Boletus</taxon>
    </lineage>
</organism>
<feature type="compositionally biased region" description="Basic and acidic residues" evidence="2">
    <location>
        <begin position="70"/>
        <end position="81"/>
    </location>
</feature>
<evidence type="ECO:0000256" key="1">
    <source>
        <dbReference type="PROSITE-ProRule" id="PRU00094"/>
    </source>
</evidence>
<evidence type="ECO:0000256" key="2">
    <source>
        <dbReference type="SAM" id="MobiDB-lite"/>
    </source>
</evidence>
<feature type="compositionally biased region" description="Low complexity" evidence="2">
    <location>
        <begin position="174"/>
        <end position="197"/>
    </location>
</feature>
<feature type="region of interest" description="Disordered" evidence="2">
    <location>
        <begin position="430"/>
        <end position="468"/>
    </location>
</feature>
<keyword evidence="1" id="KW-0862">Zinc</keyword>
<feature type="compositionally biased region" description="Low complexity" evidence="2">
    <location>
        <begin position="113"/>
        <end position="123"/>
    </location>
</feature>
<dbReference type="OrthoDB" id="515401at2759"/>
<gene>
    <name evidence="4" type="ORF">JVT61DRAFT_3970</name>
</gene>
<keyword evidence="1" id="KW-0479">Metal-binding</keyword>
<keyword evidence="1" id="KW-0863">Zinc-finger</keyword>
<feature type="compositionally biased region" description="Basic and acidic residues" evidence="2">
    <location>
        <begin position="226"/>
        <end position="236"/>
    </location>
</feature>
<evidence type="ECO:0000313" key="5">
    <source>
        <dbReference type="Proteomes" id="UP000683000"/>
    </source>
</evidence>
<accession>A0A8I2YML6</accession>
<evidence type="ECO:0000313" key="4">
    <source>
        <dbReference type="EMBL" id="KAG6374610.1"/>
    </source>
</evidence>
<dbReference type="Gene3D" id="3.30.50.10">
    <property type="entry name" value="Erythroid Transcription Factor GATA-1, subunit A"/>
    <property type="match status" value="1"/>
</dbReference>
<dbReference type="CDD" id="cd00202">
    <property type="entry name" value="ZnF_GATA"/>
    <property type="match status" value="1"/>
</dbReference>
<feature type="domain" description="GATA-type" evidence="3">
    <location>
        <begin position="308"/>
        <end position="368"/>
    </location>
</feature>
<feature type="compositionally biased region" description="Basic and acidic residues" evidence="2">
    <location>
        <begin position="247"/>
        <end position="259"/>
    </location>
</feature>
<feature type="region of interest" description="Disordered" evidence="2">
    <location>
        <begin position="348"/>
        <end position="379"/>
    </location>
</feature>
<feature type="region of interest" description="Disordered" evidence="2">
    <location>
        <begin position="1"/>
        <end position="284"/>
    </location>
</feature>
<name>A0A8I2YML6_9AGAM</name>
<feature type="compositionally biased region" description="Basic and acidic residues" evidence="2">
    <location>
        <begin position="152"/>
        <end position="163"/>
    </location>
</feature>
<feature type="compositionally biased region" description="Basic and acidic residues" evidence="2">
    <location>
        <begin position="41"/>
        <end position="51"/>
    </location>
</feature>
<dbReference type="EMBL" id="JAGFBS010000017">
    <property type="protein sequence ID" value="KAG6374610.1"/>
    <property type="molecule type" value="Genomic_DNA"/>
</dbReference>
<dbReference type="GO" id="GO:0008270">
    <property type="term" value="F:zinc ion binding"/>
    <property type="evidence" value="ECO:0007669"/>
    <property type="project" value="UniProtKB-KW"/>
</dbReference>
<dbReference type="AlphaFoldDB" id="A0A8I2YML6"/>
<dbReference type="PROSITE" id="PS50114">
    <property type="entry name" value="GATA_ZN_FINGER_2"/>
    <property type="match status" value="1"/>
</dbReference>
<protein>
    <recommendedName>
        <fullName evidence="3">GATA-type domain-containing protein</fullName>
    </recommendedName>
</protein>
<keyword evidence="5" id="KW-1185">Reference proteome</keyword>
<dbReference type="InterPro" id="IPR000679">
    <property type="entry name" value="Znf_GATA"/>
</dbReference>
<reference evidence="4" key="1">
    <citation type="submission" date="2021-03" db="EMBL/GenBank/DDBJ databases">
        <title>Evolutionary innovations through gain and loss of genes in the ectomycorrhizal Boletales.</title>
        <authorList>
            <person name="Wu G."/>
            <person name="Miyauchi S."/>
            <person name="Morin E."/>
            <person name="Yang Z.-L."/>
            <person name="Xu J."/>
            <person name="Martin F.M."/>
        </authorList>
    </citation>
    <scope>NUCLEOTIDE SEQUENCE</scope>
    <source>
        <strain evidence="4">BR01</strain>
    </source>
</reference>